<dbReference type="Gene3D" id="3.40.470.10">
    <property type="entry name" value="Uracil-DNA glycosylase-like domain"/>
    <property type="match status" value="1"/>
</dbReference>
<gene>
    <name evidence="2" type="ORF">PND82_01810</name>
</gene>
<keyword evidence="2" id="KW-0326">Glycosidase</keyword>
<name>A0AAW6CT26_9FIRM</name>
<accession>A0AAW6CT26</accession>
<dbReference type="EC" id="3.2.2.15" evidence="2"/>
<dbReference type="InterPro" id="IPR005122">
    <property type="entry name" value="Uracil-DNA_glycosylase-like"/>
</dbReference>
<dbReference type="Pfam" id="PF03167">
    <property type="entry name" value="UDG"/>
    <property type="match status" value="1"/>
</dbReference>
<proteinExistence type="predicted"/>
<dbReference type="InterPro" id="IPR026353">
    <property type="entry name" value="Hypoxan-DNA_Glyclase"/>
</dbReference>
<reference evidence="2" key="1">
    <citation type="submission" date="2023-01" db="EMBL/GenBank/DDBJ databases">
        <title>Human gut microbiome strain richness.</title>
        <authorList>
            <person name="Chen-Liaw A."/>
        </authorList>
    </citation>
    <scope>NUCLEOTIDE SEQUENCE</scope>
    <source>
        <strain evidence="2">D8_m1001271B151109d0_201107</strain>
    </source>
</reference>
<dbReference type="SUPFAM" id="SSF52141">
    <property type="entry name" value="Uracil-DNA glycosylase-like"/>
    <property type="match status" value="1"/>
</dbReference>
<dbReference type="AlphaFoldDB" id="A0AAW6CT26"/>
<dbReference type="NCBIfam" id="TIGR04274">
    <property type="entry name" value="hypoxanDNAglyco"/>
    <property type="match status" value="1"/>
</dbReference>
<dbReference type="EMBL" id="JAQLXO010000001">
    <property type="protein sequence ID" value="MDB7981552.1"/>
    <property type="molecule type" value="Genomic_DNA"/>
</dbReference>
<evidence type="ECO:0000313" key="2">
    <source>
        <dbReference type="EMBL" id="MDB7981552.1"/>
    </source>
</evidence>
<dbReference type="CDD" id="cd10032">
    <property type="entry name" value="UDG-F6_HDG"/>
    <property type="match status" value="1"/>
</dbReference>
<dbReference type="GO" id="GO:0033958">
    <property type="term" value="F:DNA-deoxyinosine glycosylase activity"/>
    <property type="evidence" value="ECO:0007669"/>
    <property type="project" value="UniProtKB-EC"/>
</dbReference>
<protein>
    <submittedName>
        <fullName evidence="2">DNA-deoxyinosine glycosylase</fullName>
        <ecNumber evidence="2">3.2.2.15</ecNumber>
    </submittedName>
</protein>
<dbReference type="RefSeq" id="WP_272000891.1">
    <property type="nucleotide sequence ID" value="NZ_JAQLXO010000001.1"/>
</dbReference>
<dbReference type="InterPro" id="IPR036895">
    <property type="entry name" value="Uracil-DNA_glycosylase-like_sf"/>
</dbReference>
<organism evidence="2 3">
    <name type="scientific">Faecalicoccus pleomorphus</name>
    <dbReference type="NCBI Taxonomy" id="1323"/>
    <lineage>
        <taxon>Bacteria</taxon>
        <taxon>Bacillati</taxon>
        <taxon>Bacillota</taxon>
        <taxon>Erysipelotrichia</taxon>
        <taxon>Erysipelotrichales</taxon>
        <taxon>Erysipelotrichaceae</taxon>
        <taxon>Faecalicoccus</taxon>
    </lineage>
</organism>
<dbReference type="Proteomes" id="UP001212981">
    <property type="component" value="Unassembled WGS sequence"/>
</dbReference>
<evidence type="ECO:0000313" key="3">
    <source>
        <dbReference type="Proteomes" id="UP001212981"/>
    </source>
</evidence>
<comment type="caution">
    <text evidence="2">The sequence shown here is derived from an EMBL/GenBank/DDBJ whole genome shotgun (WGS) entry which is preliminary data.</text>
</comment>
<evidence type="ECO:0000259" key="1">
    <source>
        <dbReference type="Pfam" id="PF03167"/>
    </source>
</evidence>
<sequence length="159" mass="18382">MSRIIGFDPITHPDDRVLILGSMPSVESLKQSFYYANKTNRFWKMLEVIFDQEADTIEQRLLLLEQNQIALWDVCHSCLRKTSADADIRDVMPNDIEQLLKEHDSIQKVICNGKTSATFMKKFYKDIPIVVCPSTSAANARYRLNDLVEIYGKELKDHE</sequence>
<keyword evidence="2" id="KW-0378">Hydrolase</keyword>
<feature type="domain" description="Uracil-DNA glycosylase-like" evidence="1">
    <location>
        <begin position="12"/>
        <end position="144"/>
    </location>
</feature>